<protein>
    <submittedName>
        <fullName evidence="1">Uncharacterized protein</fullName>
    </submittedName>
</protein>
<organism evidence="1">
    <name type="scientific">marine sediment metagenome</name>
    <dbReference type="NCBI Taxonomy" id="412755"/>
    <lineage>
        <taxon>unclassified sequences</taxon>
        <taxon>metagenomes</taxon>
        <taxon>ecological metagenomes</taxon>
    </lineage>
</organism>
<dbReference type="AlphaFoldDB" id="A0A0F9BZQ1"/>
<feature type="non-terminal residue" evidence="1">
    <location>
        <position position="1"/>
    </location>
</feature>
<reference evidence="1" key="1">
    <citation type="journal article" date="2015" name="Nature">
        <title>Complex archaea that bridge the gap between prokaryotes and eukaryotes.</title>
        <authorList>
            <person name="Spang A."/>
            <person name="Saw J.H."/>
            <person name="Jorgensen S.L."/>
            <person name="Zaremba-Niedzwiedzka K."/>
            <person name="Martijn J."/>
            <person name="Lind A.E."/>
            <person name="van Eijk R."/>
            <person name="Schleper C."/>
            <person name="Guy L."/>
            <person name="Ettema T.J."/>
        </authorList>
    </citation>
    <scope>NUCLEOTIDE SEQUENCE</scope>
</reference>
<name>A0A0F9BZQ1_9ZZZZ</name>
<gene>
    <name evidence="1" type="ORF">LCGC14_2385910</name>
</gene>
<accession>A0A0F9BZQ1</accession>
<evidence type="ECO:0000313" key="1">
    <source>
        <dbReference type="EMBL" id="KKL27359.1"/>
    </source>
</evidence>
<proteinExistence type="predicted"/>
<sequence>SMGSLAFGCEPHPAALFLLLHGRFEMKVVINKCYGGFGLSQEALRWLVEQRGWTLDEVKTSEEWNKSKAQIVDTSGLGRERLWGPLTLCRVGEGELACRTNPDIVAVVETLGEKADGDYSSLKVVEVPDGIEIEIKEYDGQEWVAETHETWG</sequence>
<dbReference type="EMBL" id="LAZR01035493">
    <property type="protein sequence ID" value="KKL27359.1"/>
    <property type="molecule type" value="Genomic_DNA"/>
</dbReference>
<comment type="caution">
    <text evidence="1">The sequence shown here is derived from an EMBL/GenBank/DDBJ whole genome shotgun (WGS) entry which is preliminary data.</text>
</comment>